<protein>
    <submittedName>
        <fullName evidence="1">Molecular chaperone</fullName>
    </submittedName>
</protein>
<dbReference type="EMBL" id="JACJLT010000427">
    <property type="protein sequence ID" value="MBM6876466.1"/>
    <property type="molecule type" value="Genomic_DNA"/>
</dbReference>
<evidence type="ECO:0000313" key="2">
    <source>
        <dbReference type="Proteomes" id="UP000728968"/>
    </source>
</evidence>
<organism evidence="1 2">
    <name type="scientific">Fusobacterium mortiferum</name>
    <dbReference type="NCBI Taxonomy" id="850"/>
    <lineage>
        <taxon>Bacteria</taxon>
        <taxon>Fusobacteriati</taxon>
        <taxon>Fusobacteriota</taxon>
        <taxon>Fusobacteriia</taxon>
        <taxon>Fusobacteriales</taxon>
        <taxon>Fusobacteriaceae</taxon>
        <taxon>Fusobacterium</taxon>
    </lineage>
</organism>
<evidence type="ECO:0000313" key="1">
    <source>
        <dbReference type="EMBL" id="MBM6876466.1"/>
    </source>
</evidence>
<sequence length="84" mass="9544">EDKSITEDIIIFPKIISIRPGGKQLVRFKVKPNPSREKGVYRSLLVFRESPNNVKTISKNENGNFETKLNFITEIAIGVKGEKK</sequence>
<proteinExistence type="predicted"/>
<gene>
    <name evidence="1" type="ORF">H6A04_12680</name>
</gene>
<accession>A0ABS2G4V3</accession>
<comment type="caution">
    <text evidence="1">The sequence shown here is derived from an EMBL/GenBank/DDBJ whole genome shotgun (WGS) entry which is preliminary data.</text>
</comment>
<feature type="non-terminal residue" evidence="1">
    <location>
        <position position="1"/>
    </location>
</feature>
<reference evidence="1 2" key="1">
    <citation type="journal article" date="2021" name="Sci. Rep.">
        <title>The distribution of antibiotic resistance genes in chicken gut microbiota commensals.</title>
        <authorList>
            <person name="Juricova H."/>
            <person name="Matiasovicova J."/>
            <person name="Kubasova T."/>
            <person name="Cejkova D."/>
            <person name="Rychlik I."/>
        </authorList>
    </citation>
    <scope>NUCLEOTIDE SEQUENCE [LARGE SCALE GENOMIC DNA]</scope>
    <source>
        <strain evidence="1 2">An425</strain>
    </source>
</reference>
<dbReference type="Gene3D" id="2.60.40.10">
    <property type="entry name" value="Immunoglobulins"/>
    <property type="match status" value="1"/>
</dbReference>
<dbReference type="InterPro" id="IPR013783">
    <property type="entry name" value="Ig-like_fold"/>
</dbReference>
<dbReference type="Proteomes" id="UP000728968">
    <property type="component" value="Unassembled WGS sequence"/>
</dbReference>
<name>A0ABS2G4V3_FUSMR</name>
<keyword evidence="2" id="KW-1185">Reference proteome</keyword>